<sequence>MKVEHPIHTEDYRDHSYAVHCEPSSLRPGKWLVWVDIFEGGAGGQGTLLMTAEHEYTFTSQEEGTQGGKKLAEQLIDAES</sequence>
<comment type="caution">
    <text evidence="2">The sequence shown here is derived from an EMBL/GenBank/DDBJ whole genome shotgun (WGS) entry which is preliminary data.</text>
</comment>
<proteinExistence type="predicted"/>
<name>A0ABS8CBE8_9BURK</name>
<keyword evidence="3" id="KW-1185">Reference proteome</keyword>
<evidence type="ECO:0000313" key="3">
    <source>
        <dbReference type="Proteomes" id="UP000776983"/>
    </source>
</evidence>
<dbReference type="RefSeq" id="WP_226953681.1">
    <property type="nucleotide sequence ID" value="NZ_JACDXW010000002.1"/>
</dbReference>
<evidence type="ECO:0000256" key="1">
    <source>
        <dbReference type="SAM" id="MobiDB-lite"/>
    </source>
</evidence>
<dbReference type="Proteomes" id="UP000776983">
    <property type="component" value="Unassembled WGS sequence"/>
</dbReference>
<evidence type="ECO:0000313" key="2">
    <source>
        <dbReference type="EMBL" id="MCB5363361.1"/>
    </source>
</evidence>
<accession>A0ABS8CBE8</accession>
<protein>
    <submittedName>
        <fullName evidence="2">Uncharacterized protein</fullName>
    </submittedName>
</protein>
<organism evidence="2 3">
    <name type="scientific">Mesopusillimonas faecipullorum</name>
    <dbReference type="NCBI Taxonomy" id="2755040"/>
    <lineage>
        <taxon>Bacteria</taxon>
        <taxon>Pseudomonadati</taxon>
        <taxon>Pseudomonadota</taxon>
        <taxon>Betaproteobacteria</taxon>
        <taxon>Burkholderiales</taxon>
        <taxon>Alcaligenaceae</taxon>
        <taxon>Mesopusillimonas</taxon>
    </lineage>
</organism>
<reference evidence="2 3" key="1">
    <citation type="submission" date="2020-07" db="EMBL/GenBank/DDBJ databases">
        <title>Pusillimonas sp. nov., isolated from poultry manure in Taiwan.</title>
        <authorList>
            <person name="Lin S.-Y."/>
            <person name="Tang Y.-S."/>
            <person name="Young C.-C."/>
        </authorList>
    </citation>
    <scope>NUCLEOTIDE SEQUENCE [LARGE SCALE GENOMIC DNA]</scope>
    <source>
        <strain evidence="2 3">CC-YST705</strain>
    </source>
</reference>
<gene>
    <name evidence="2" type="ORF">H0484_06285</name>
</gene>
<feature type="region of interest" description="Disordered" evidence="1">
    <location>
        <begin position="59"/>
        <end position="80"/>
    </location>
</feature>
<dbReference type="EMBL" id="JACDXW010000002">
    <property type="protein sequence ID" value="MCB5363361.1"/>
    <property type="molecule type" value="Genomic_DNA"/>
</dbReference>